<name>A0A6A3LW32_9STRA</name>
<dbReference type="Proteomes" id="UP000435112">
    <property type="component" value="Unassembled WGS sequence"/>
</dbReference>
<evidence type="ECO:0000313" key="2">
    <source>
        <dbReference type="EMBL" id="KAE9020103.1"/>
    </source>
</evidence>
<protein>
    <submittedName>
        <fullName evidence="2">Uncharacterized protein</fullName>
    </submittedName>
</protein>
<dbReference type="EMBL" id="QXFU01000802">
    <property type="protein sequence ID" value="KAE9020103.1"/>
    <property type="molecule type" value="Genomic_DNA"/>
</dbReference>
<feature type="region of interest" description="Disordered" evidence="1">
    <location>
        <begin position="18"/>
        <end position="52"/>
    </location>
</feature>
<dbReference type="AlphaFoldDB" id="A0A6A3LW32"/>
<comment type="caution">
    <text evidence="2">The sequence shown here is derived from an EMBL/GenBank/DDBJ whole genome shotgun (WGS) entry which is preliminary data.</text>
</comment>
<evidence type="ECO:0000256" key="1">
    <source>
        <dbReference type="SAM" id="MobiDB-lite"/>
    </source>
</evidence>
<organism evidence="2 3">
    <name type="scientific">Phytophthora rubi</name>
    <dbReference type="NCBI Taxonomy" id="129364"/>
    <lineage>
        <taxon>Eukaryota</taxon>
        <taxon>Sar</taxon>
        <taxon>Stramenopiles</taxon>
        <taxon>Oomycota</taxon>
        <taxon>Peronosporomycetes</taxon>
        <taxon>Peronosporales</taxon>
        <taxon>Peronosporaceae</taxon>
        <taxon>Phytophthora</taxon>
    </lineage>
</organism>
<evidence type="ECO:0000313" key="3">
    <source>
        <dbReference type="Proteomes" id="UP000435112"/>
    </source>
</evidence>
<gene>
    <name evidence="2" type="ORF">PR002_g12616</name>
</gene>
<sequence>MYAAGLSVVGLFGRVHSATSDRPPRGCQQHFRGVDRPQSSNWCQQPGRRIGY</sequence>
<reference evidence="2 3" key="1">
    <citation type="submission" date="2018-09" db="EMBL/GenBank/DDBJ databases">
        <title>Genomic investigation of the strawberry pathogen Phytophthora fragariae indicates pathogenicity is determined by transcriptional variation in three key races.</title>
        <authorList>
            <person name="Adams T.M."/>
            <person name="Armitage A.D."/>
            <person name="Sobczyk M.K."/>
            <person name="Bates H.J."/>
            <person name="Dunwell J.M."/>
            <person name="Nellist C.F."/>
            <person name="Harrison R.J."/>
        </authorList>
    </citation>
    <scope>NUCLEOTIDE SEQUENCE [LARGE SCALE GENOMIC DNA]</scope>
    <source>
        <strain evidence="2 3">SCRP324</strain>
    </source>
</reference>
<accession>A0A6A3LW32</accession>
<proteinExistence type="predicted"/>